<organism evidence="1 2">
    <name type="scientific">Araneus ventricosus</name>
    <name type="common">Orbweaver spider</name>
    <name type="synonym">Epeira ventricosa</name>
    <dbReference type="NCBI Taxonomy" id="182803"/>
    <lineage>
        <taxon>Eukaryota</taxon>
        <taxon>Metazoa</taxon>
        <taxon>Ecdysozoa</taxon>
        <taxon>Arthropoda</taxon>
        <taxon>Chelicerata</taxon>
        <taxon>Arachnida</taxon>
        <taxon>Araneae</taxon>
        <taxon>Araneomorphae</taxon>
        <taxon>Entelegynae</taxon>
        <taxon>Araneoidea</taxon>
        <taxon>Araneidae</taxon>
        <taxon>Araneus</taxon>
    </lineage>
</organism>
<dbReference type="OrthoDB" id="6765466at2759"/>
<dbReference type="AlphaFoldDB" id="A0A4Y2GKF8"/>
<evidence type="ECO:0000313" key="2">
    <source>
        <dbReference type="Proteomes" id="UP000499080"/>
    </source>
</evidence>
<reference evidence="1 2" key="1">
    <citation type="journal article" date="2019" name="Sci. Rep.">
        <title>Orb-weaving spider Araneus ventricosus genome elucidates the spidroin gene catalogue.</title>
        <authorList>
            <person name="Kono N."/>
            <person name="Nakamura H."/>
            <person name="Ohtoshi R."/>
            <person name="Moran D.A.P."/>
            <person name="Shinohara A."/>
            <person name="Yoshida Y."/>
            <person name="Fujiwara M."/>
            <person name="Mori M."/>
            <person name="Tomita M."/>
            <person name="Arakawa K."/>
        </authorList>
    </citation>
    <scope>NUCLEOTIDE SEQUENCE [LARGE SCALE GENOMIC DNA]</scope>
</reference>
<evidence type="ECO:0000313" key="1">
    <source>
        <dbReference type="EMBL" id="GBM54332.1"/>
    </source>
</evidence>
<sequence length="44" mass="4758">ASKSGRPKTATDDGSSTQVLAAMAKVRRKRADVSLRKWETVKAV</sequence>
<accession>A0A4Y2GKF8</accession>
<protein>
    <submittedName>
        <fullName evidence="1">Uncharacterized protein</fullName>
    </submittedName>
</protein>
<dbReference type="EMBL" id="BGPR01099932">
    <property type="protein sequence ID" value="GBM54332.1"/>
    <property type="molecule type" value="Genomic_DNA"/>
</dbReference>
<comment type="caution">
    <text evidence="1">The sequence shown here is derived from an EMBL/GenBank/DDBJ whole genome shotgun (WGS) entry which is preliminary data.</text>
</comment>
<gene>
    <name evidence="1" type="ORF">AVEN_30494_1</name>
</gene>
<feature type="non-terminal residue" evidence="1">
    <location>
        <position position="1"/>
    </location>
</feature>
<name>A0A4Y2GKF8_ARAVE</name>
<keyword evidence="2" id="KW-1185">Reference proteome</keyword>
<proteinExistence type="predicted"/>
<dbReference type="Proteomes" id="UP000499080">
    <property type="component" value="Unassembled WGS sequence"/>
</dbReference>